<reference evidence="1 2" key="1">
    <citation type="submission" date="2017-07" db="EMBL/GenBank/DDBJ databases">
        <authorList>
            <person name="Sun Z.S."/>
            <person name="Albrecht U."/>
            <person name="Echele G."/>
            <person name="Lee C.C."/>
        </authorList>
    </citation>
    <scope>NUCLEOTIDE SEQUENCE [LARGE SCALE GENOMIC DNA]</scope>
    <source>
        <strain evidence="2">type strain: KCTC 22618</strain>
    </source>
</reference>
<dbReference type="AlphaFoldDB" id="A0A238U8A0"/>
<dbReference type="Proteomes" id="UP000215214">
    <property type="component" value="Chromosome TJEJU"/>
</dbReference>
<dbReference type="RefSeq" id="WP_095071067.1">
    <property type="nucleotide sequence ID" value="NZ_LT899436.1"/>
</dbReference>
<proteinExistence type="predicted"/>
<protein>
    <submittedName>
        <fullName evidence="1">Uncharacterized protein</fullName>
    </submittedName>
</protein>
<evidence type="ECO:0000313" key="1">
    <source>
        <dbReference type="EMBL" id="SNR15387.1"/>
    </source>
</evidence>
<gene>
    <name evidence="1" type="ORF">TJEJU_1666</name>
</gene>
<organism evidence="1 2">
    <name type="scientific">Tenacibaculum jejuense</name>
    <dbReference type="NCBI Taxonomy" id="584609"/>
    <lineage>
        <taxon>Bacteria</taxon>
        <taxon>Pseudomonadati</taxon>
        <taxon>Bacteroidota</taxon>
        <taxon>Flavobacteriia</taxon>
        <taxon>Flavobacteriales</taxon>
        <taxon>Flavobacteriaceae</taxon>
        <taxon>Tenacibaculum</taxon>
    </lineage>
</organism>
<name>A0A238U8A0_9FLAO</name>
<accession>A0A238U8A0</accession>
<dbReference type="OrthoDB" id="679547at2"/>
<sequence>MIKKSILNFAFFLILNLHGQSSKQKIENINFPIEKIQIHNSNNFLITGETLYYSINCLNNLNLPSPYSTIAYVEIIDKNNTSILKQKVSLNEGHGYGDIFINSKIKSGTYKIVGYTQLMKNHKAFYEQELYVINPFTSKIKVKNTSTYLPDYKSTNKKAFSNLKSDYKRREKVKINLENTVIDNIEKLSVSIRKTNDFNLPNRKGEFKSNGKNQTFYLPELRGSLIHGKLTSTTNKNLANINLSIATQHNDRLPINVTTNIKGEFFFNLTNITDDKVYIQIVNQPKNEYQISIIPHKGIEKKFNDFTTITIDDKIATAIQKRNIYAQIENSYADVKKDTIINIKSKSNLFSKIKETYNLDDYKRFKTTKETFIEIIPLAGFNSKNNNYQFYVIPDNASKIFRHLNALVIVDGRILQNHNDLINYDARKIKSIAIVRSEYYYGNSRYKGVILVDTFKNDFFNNSIGASDSYTIMPTEPYKKYFFQSEKNRMDTRIPDYRTQLYWNPNLDITSKAIVFFTSDVTGKFEIEIEGFTKKGVPIYIKDYFTVNE</sequence>
<dbReference type="EMBL" id="LT899436">
    <property type="protein sequence ID" value="SNR15387.1"/>
    <property type="molecule type" value="Genomic_DNA"/>
</dbReference>
<keyword evidence="2" id="KW-1185">Reference proteome</keyword>
<evidence type="ECO:0000313" key="2">
    <source>
        <dbReference type="Proteomes" id="UP000215214"/>
    </source>
</evidence>
<dbReference type="KEGG" id="tje:TJEJU_1666"/>